<proteinExistence type="predicted"/>
<feature type="region of interest" description="Disordered" evidence="1">
    <location>
        <begin position="31"/>
        <end position="56"/>
    </location>
</feature>
<reference evidence="2" key="1">
    <citation type="submission" date="2022-03" db="EMBL/GenBank/DDBJ databases">
        <authorList>
            <person name="Leyn A S."/>
        </authorList>
    </citation>
    <scope>NUCLEOTIDE SEQUENCE</scope>
    <source>
        <strain evidence="2">Streptomyces globisporus 4-3</strain>
    </source>
</reference>
<organism evidence="2 3">
    <name type="scientific">Streptomyces globisporus</name>
    <dbReference type="NCBI Taxonomy" id="1908"/>
    <lineage>
        <taxon>Bacteria</taxon>
        <taxon>Bacillati</taxon>
        <taxon>Actinomycetota</taxon>
        <taxon>Actinomycetes</taxon>
        <taxon>Kitasatosporales</taxon>
        <taxon>Streptomycetaceae</taxon>
        <taxon>Streptomyces</taxon>
    </lineage>
</organism>
<name>A0ABM9GXS3_STRGL</name>
<sequence length="73" mass="8009">MAHGSAPMHRCRKVAASRGWVSRVEDDSVAEGCPGRHGRGLGRPFRRKVNGGTPGRVRCRRMPPLLISPLCTF</sequence>
<comment type="caution">
    <text evidence="2">The sequence shown here is derived from an EMBL/GenBank/DDBJ whole genome shotgun (WGS) entry which is preliminary data.</text>
</comment>
<protein>
    <submittedName>
        <fullName evidence="2">Uncharacterized protein</fullName>
    </submittedName>
</protein>
<dbReference type="EMBL" id="CAKXYP010000006">
    <property type="protein sequence ID" value="CAH9415355.1"/>
    <property type="molecule type" value="Genomic_DNA"/>
</dbReference>
<keyword evidence="3" id="KW-1185">Reference proteome</keyword>
<evidence type="ECO:0000313" key="3">
    <source>
        <dbReference type="Proteomes" id="UP001154015"/>
    </source>
</evidence>
<accession>A0ABM9GXS3</accession>
<gene>
    <name evidence="2" type="ORF">SGL43_02368</name>
</gene>
<evidence type="ECO:0000313" key="2">
    <source>
        <dbReference type="EMBL" id="CAH9415355.1"/>
    </source>
</evidence>
<evidence type="ECO:0000256" key="1">
    <source>
        <dbReference type="SAM" id="MobiDB-lite"/>
    </source>
</evidence>
<dbReference type="Proteomes" id="UP001154015">
    <property type="component" value="Unassembled WGS sequence"/>
</dbReference>
<feature type="compositionally biased region" description="Basic residues" evidence="1">
    <location>
        <begin position="36"/>
        <end position="49"/>
    </location>
</feature>